<accession>X1CEY1</accession>
<dbReference type="EMBL" id="BART01037246">
    <property type="protein sequence ID" value="GAH06212.1"/>
    <property type="molecule type" value="Genomic_DNA"/>
</dbReference>
<sequence>RETRLGKRIVVMSQDPENAIVDRGFRIVGIFRAELENREESIVYAGRDVVQAMLGVGSDISEIAVLGHEYRTPEALTTRIRAVATDFEVLSWLKLDPYLATMMQVMDGFVLVWMVVIFLALSFGLVNTLMMAIFERVREIGLMRALGMRPSAIVYQI</sequence>
<proteinExistence type="predicted"/>
<dbReference type="PANTHER" id="PTHR30489">
    <property type="entry name" value="LIPOPROTEIN-RELEASING SYSTEM TRANSMEMBRANE PROTEIN LOLE"/>
    <property type="match status" value="1"/>
</dbReference>
<keyword evidence="2" id="KW-1003">Cell membrane</keyword>
<evidence type="ECO:0000256" key="3">
    <source>
        <dbReference type="ARBA" id="ARBA00022692"/>
    </source>
</evidence>
<dbReference type="GO" id="GO:0098797">
    <property type="term" value="C:plasma membrane protein complex"/>
    <property type="evidence" value="ECO:0007669"/>
    <property type="project" value="TreeGrafter"/>
</dbReference>
<feature type="domain" description="ABC3 transporter permease C-terminal" evidence="7">
    <location>
        <begin position="114"/>
        <end position="156"/>
    </location>
</feature>
<organism evidence="8">
    <name type="scientific">marine sediment metagenome</name>
    <dbReference type="NCBI Taxonomy" id="412755"/>
    <lineage>
        <taxon>unclassified sequences</taxon>
        <taxon>metagenomes</taxon>
        <taxon>ecological metagenomes</taxon>
    </lineage>
</organism>
<evidence type="ECO:0000256" key="4">
    <source>
        <dbReference type="ARBA" id="ARBA00022989"/>
    </source>
</evidence>
<dbReference type="InterPro" id="IPR051447">
    <property type="entry name" value="Lipoprotein-release_system"/>
</dbReference>
<reference evidence="8" key="1">
    <citation type="journal article" date="2014" name="Front. Microbiol.">
        <title>High frequency of phylogenetically diverse reductive dehalogenase-homologous genes in deep subseafloor sedimentary metagenomes.</title>
        <authorList>
            <person name="Kawai M."/>
            <person name="Futagami T."/>
            <person name="Toyoda A."/>
            <person name="Takaki Y."/>
            <person name="Nishi S."/>
            <person name="Hori S."/>
            <person name="Arai W."/>
            <person name="Tsubouchi T."/>
            <person name="Morono Y."/>
            <person name="Uchiyama I."/>
            <person name="Ito T."/>
            <person name="Fujiyama A."/>
            <person name="Inagaki F."/>
            <person name="Takami H."/>
        </authorList>
    </citation>
    <scope>NUCLEOTIDE SEQUENCE</scope>
    <source>
        <strain evidence="8">Expedition CK06-06</strain>
    </source>
</reference>
<evidence type="ECO:0000256" key="6">
    <source>
        <dbReference type="SAM" id="Phobius"/>
    </source>
</evidence>
<dbReference type="InterPro" id="IPR003838">
    <property type="entry name" value="ABC3_permease_C"/>
</dbReference>
<keyword evidence="4 6" id="KW-1133">Transmembrane helix</keyword>
<comment type="caution">
    <text evidence="8">The sequence shown here is derived from an EMBL/GenBank/DDBJ whole genome shotgun (WGS) entry which is preliminary data.</text>
</comment>
<dbReference type="AlphaFoldDB" id="X1CEY1"/>
<evidence type="ECO:0000259" key="7">
    <source>
        <dbReference type="Pfam" id="PF02687"/>
    </source>
</evidence>
<keyword evidence="3 6" id="KW-0812">Transmembrane</keyword>
<comment type="subcellular location">
    <subcellularLocation>
        <location evidence="1">Cell membrane</location>
        <topology evidence="1">Multi-pass membrane protein</topology>
    </subcellularLocation>
</comment>
<name>X1CEY1_9ZZZZ</name>
<evidence type="ECO:0000313" key="8">
    <source>
        <dbReference type="EMBL" id="GAH06212.1"/>
    </source>
</evidence>
<feature type="non-terminal residue" evidence="8">
    <location>
        <position position="157"/>
    </location>
</feature>
<dbReference type="Pfam" id="PF02687">
    <property type="entry name" value="FtsX"/>
    <property type="match status" value="1"/>
</dbReference>
<dbReference type="PANTHER" id="PTHR30489:SF0">
    <property type="entry name" value="LIPOPROTEIN-RELEASING SYSTEM TRANSMEMBRANE PROTEIN LOLE"/>
    <property type="match status" value="1"/>
</dbReference>
<feature type="transmembrane region" description="Helical" evidence="6">
    <location>
        <begin position="110"/>
        <end position="134"/>
    </location>
</feature>
<evidence type="ECO:0000256" key="5">
    <source>
        <dbReference type="ARBA" id="ARBA00023136"/>
    </source>
</evidence>
<evidence type="ECO:0000256" key="2">
    <source>
        <dbReference type="ARBA" id="ARBA00022475"/>
    </source>
</evidence>
<feature type="non-terminal residue" evidence="8">
    <location>
        <position position="1"/>
    </location>
</feature>
<keyword evidence="5 6" id="KW-0472">Membrane</keyword>
<gene>
    <name evidence="8" type="ORF">S01H4_62410</name>
</gene>
<protein>
    <recommendedName>
        <fullName evidence="7">ABC3 transporter permease C-terminal domain-containing protein</fullName>
    </recommendedName>
</protein>
<dbReference type="GO" id="GO:0044874">
    <property type="term" value="P:lipoprotein localization to outer membrane"/>
    <property type="evidence" value="ECO:0007669"/>
    <property type="project" value="TreeGrafter"/>
</dbReference>
<evidence type="ECO:0000256" key="1">
    <source>
        <dbReference type="ARBA" id="ARBA00004651"/>
    </source>
</evidence>